<name>I4Z6Y8_9BACT</name>
<dbReference type="HOGENOM" id="CLU_128110_2_1_10"/>
<dbReference type="InterPro" id="IPR008878">
    <property type="entry name" value="Transposase_IS66_Orf2"/>
</dbReference>
<dbReference type="Pfam" id="PF05717">
    <property type="entry name" value="TnpB_IS66"/>
    <property type="match status" value="1"/>
</dbReference>
<gene>
    <name evidence="1" type="ORF">PrebiDRAFT_0187</name>
</gene>
<dbReference type="AlphaFoldDB" id="I4Z6Y8"/>
<dbReference type="Proteomes" id="UP000002786">
    <property type="component" value="Unassembled WGS sequence"/>
</dbReference>
<dbReference type="GeneID" id="78530248"/>
<dbReference type="EMBL" id="JH660660">
    <property type="protein sequence ID" value="EIM31980.1"/>
    <property type="molecule type" value="Genomic_DNA"/>
</dbReference>
<reference evidence="1 2" key="1">
    <citation type="submission" date="2012-02" db="EMBL/GenBank/DDBJ databases">
        <title>Improved High-Quality Draft genome of Prevotella bivia DSM 20514.</title>
        <authorList>
            <consortium name="US DOE Joint Genome Institute (JGI-PGF)"/>
            <person name="Lucas S."/>
            <person name="Copeland A."/>
            <person name="Lapidus A."/>
            <person name="Bruce D."/>
            <person name="Goodwin L."/>
            <person name="Pitluck S."/>
            <person name="Peters L."/>
            <person name="Mikhailova N."/>
            <person name="Munk A.C.C."/>
            <person name="Kyrpides N."/>
            <person name="Mavromatis K."/>
            <person name="Detter J.C."/>
            <person name="Han C."/>
            <person name="Land M."/>
            <person name="Hauser L."/>
            <person name="Markowitz V."/>
            <person name="Cheng J.-F."/>
            <person name="Hugenholtz P."/>
            <person name="Woyke T."/>
            <person name="Wu D."/>
            <person name="Gronow S."/>
            <person name="Wellnitz S."/>
            <person name="Brambilla E."/>
            <person name="Klenk H.-P."/>
            <person name="Eisen J.A."/>
        </authorList>
    </citation>
    <scope>NUCLEOTIDE SEQUENCE [LARGE SCALE GENOMIC DNA]</scope>
    <source>
        <strain evidence="1 2">DSM 20514</strain>
    </source>
</reference>
<dbReference type="NCBIfam" id="NF033819">
    <property type="entry name" value="IS66_TnpB"/>
    <property type="match status" value="1"/>
</dbReference>
<dbReference type="RefSeq" id="WP_004339191.1">
    <property type="nucleotide sequence ID" value="NZ_JH660660.1"/>
</dbReference>
<proteinExistence type="predicted"/>
<evidence type="ECO:0000313" key="2">
    <source>
        <dbReference type="Proteomes" id="UP000002786"/>
    </source>
</evidence>
<dbReference type="PANTHER" id="PTHR36455:SF1">
    <property type="entry name" value="BLR8292 PROTEIN"/>
    <property type="match status" value="1"/>
</dbReference>
<keyword evidence="2" id="KW-1185">Reference proteome</keyword>
<evidence type="ECO:0000313" key="1">
    <source>
        <dbReference type="EMBL" id="EIM31980.1"/>
    </source>
</evidence>
<organism evidence="1 2">
    <name type="scientific">Prevotella bivia DSM 20514</name>
    <dbReference type="NCBI Taxonomy" id="868129"/>
    <lineage>
        <taxon>Bacteria</taxon>
        <taxon>Pseudomonadati</taxon>
        <taxon>Bacteroidota</taxon>
        <taxon>Bacteroidia</taxon>
        <taxon>Bacteroidales</taxon>
        <taxon>Prevotellaceae</taxon>
        <taxon>Prevotella</taxon>
    </lineage>
</organism>
<dbReference type="PANTHER" id="PTHR36455">
    <property type="match status" value="1"/>
</dbReference>
<sequence length="135" mass="16084">MFVLNETNVFRACCTPVDMRQGILRLSQLVRSNDFNPSDGVVYVFYNRSRNRIKLLHWERCGFVVYHKQMVQGCLSPKIIRARTGFYELRWDELVLYIEGINPNCYRRKDTTNLSIFLPVSDIFRTFTLYKELIM</sequence>
<accession>I4Z6Y8</accession>
<protein>
    <submittedName>
        <fullName evidence="1">IS66 Orf2 like protein</fullName>
    </submittedName>
</protein>